<comment type="caution">
    <text evidence="3">The sequence shown here is derived from an EMBL/GenBank/DDBJ whole genome shotgun (WGS) entry which is preliminary data.</text>
</comment>
<keyword evidence="2" id="KW-0472">Membrane</keyword>
<evidence type="ECO:0000256" key="1">
    <source>
        <dbReference type="SAM" id="MobiDB-lite"/>
    </source>
</evidence>
<reference evidence="4" key="1">
    <citation type="submission" date="2017-09" db="EMBL/GenBank/DDBJ databases">
        <title>Depth-based differentiation of microbial function through sediment-hosted aquifers and enrichment of novel symbionts in the deep terrestrial subsurface.</title>
        <authorList>
            <person name="Probst A.J."/>
            <person name="Ladd B."/>
            <person name="Jarett J.K."/>
            <person name="Geller-Mcgrath D.E."/>
            <person name="Sieber C.M.K."/>
            <person name="Emerson J.B."/>
            <person name="Anantharaman K."/>
            <person name="Thomas B.C."/>
            <person name="Malmstrom R."/>
            <person name="Stieglmeier M."/>
            <person name="Klingl A."/>
            <person name="Woyke T."/>
            <person name="Ryan C.M."/>
            <person name="Banfield J.F."/>
        </authorList>
    </citation>
    <scope>NUCLEOTIDE SEQUENCE [LARGE SCALE GENOMIC DNA]</scope>
</reference>
<evidence type="ECO:0000313" key="4">
    <source>
        <dbReference type="Proteomes" id="UP000229390"/>
    </source>
</evidence>
<proteinExistence type="predicted"/>
<feature type="transmembrane region" description="Helical" evidence="2">
    <location>
        <begin position="88"/>
        <end position="107"/>
    </location>
</feature>
<evidence type="ECO:0000256" key="2">
    <source>
        <dbReference type="SAM" id="Phobius"/>
    </source>
</evidence>
<protein>
    <submittedName>
        <fullName evidence="3">Uncharacterized protein</fullName>
    </submittedName>
</protein>
<dbReference type="AlphaFoldDB" id="A0A2M6T0F0"/>
<accession>A0A2M6T0F0</accession>
<name>A0A2M6T0F0_9BACT</name>
<dbReference type="Proteomes" id="UP000229390">
    <property type="component" value="Unassembled WGS sequence"/>
</dbReference>
<evidence type="ECO:0000313" key="3">
    <source>
        <dbReference type="EMBL" id="PIS38683.1"/>
    </source>
</evidence>
<keyword evidence="2" id="KW-0812">Transmembrane</keyword>
<dbReference type="EMBL" id="PEYE01000038">
    <property type="protein sequence ID" value="PIS38683.1"/>
    <property type="molecule type" value="Genomic_DNA"/>
</dbReference>
<feature type="transmembrane region" description="Helical" evidence="2">
    <location>
        <begin position="59"/>
        <end position="82"/>
    </location>
</feature>
<gene>
    <name evidence="3" type="ORF">COT34_02375</name>
</gene>
<feature type="region of interest" description="Disordered" evidence="1">
    <location>
        <begin position="1"/>
        <end position="41"/>
    </location>
</feature>
<organism evidence="3 4">
    <name type="scientific">Candidatus Nealsonbacteria bacterium CG08_land_8_20_14_0_20_43_11</name>
    <dbReference type="NCBI Taxonomy" id="1974706"/>
    <lineage>
        <taxon>Bacteria</taxon>
        <taxon>Candidatus Nealsoniibacteriota</taxon>
    </lineage>
</organism>
<keyword evidence="2" id="KW-1133">Transmembrane helix</keyword>
<sequence>MAEETPKTAAPRAESPETTEEVKKISPAKKTPSTQETQEDFAAVGEGSRKIINLLSPEGIVIMGFAVLLDIAGTICLALDLAFGIGEIPSLITDIIGIIFLTSWLFFRMQTLAVPQPAQKRIAKKAKEEAAKKVTKETAKKFQQVLSKTWVKFGLTVLGELLPVVGGLPLWSLTVYSILTH</sequence>
<feature type="transmembrane region" description="Helical" evidence="2">
    <location>
        <begin position="150"/>
        <end position="171"/>
    </location>
</feature>